<accession>A0ABC8VZC0</accession>
<feature type="domain" description="PGG" evidence="3">
    <location>
        <begin position="10"/>
        <end position="85"/>
    </location>
</feature>
<protein>
    <recommendedName>
        <fullName evidence="3">PGG domain-containing protein</fullName>
    </recommendedName>
</protein>
<dbReference type="EMBL" id="OZ075121">
    <property type="protein sequence ID" value="CAL4899587.1"/>
    <property type="molecule type" value="Genomic_DNA"/>
</dbReference>
<name>A0ABC8VZC0_9POAL</name>
<reference evidence="4" key="1">
    <citation type="submission" date="2024-10" db="EMBL/GenBank/DDBJ databases">
        <authorList>
            <person name="Ryan C."/>
        </authorList>
    </citation>
    <scope>NUCLEOTIDE SEQUENCE [LARGE SCALE GENOMIC DNA]</scope>
</reference>
<gene>
    <name evidence="4" type="ORF">URODEC1_LOCUS8282</name>
</gene>
<dbReference type="PANTHER" id="PTHR24177">
    <property type="entry name" value="CASKIN"/>
    <property type="match status" value="1"/>
</dbReference>
<keyword evidence="2" id="KW-0812">Transmembrane</keyword>
<dbReference type="Proteomes" id="UP001497457">
    <property type="component" value="Chromosome 11b"/>
</dbReference>
<feature type="transmembrane region" description="Helical" evidence="2">
    <location>
        <begin position="196"/>
        <end position="218"/>
    </location>
</feature>
<feature type="transmembrane region" description="Helical" evidence="2">
    <location>
        <begin position="398"/>
        <end position="416"/>
    </location>
</feature>
<feature type="transmembrane region" description="Helical" evidence="2">
    <location>
        <begin position="313"/>
        <end position="331"/>
    </location>
</feature>
<evidence type="ECO:0000256" key="1">
    <source>
        <dbReference type="SAM" id="MobiDB-lite"/>
    </source>
</evidence>
<feature type="compositionally biased region" description="Polar residues" evidence="1">
    <location>
        <begin position="529"/>
        <end position="539"/>
    </location>
</feature>
<feature type="transmembrane region" description="Helical" evidence="2">
    <location>
        <begin position="64"/>
        <end position="85"/>
    </location>
</feature>
<feature type="region of interest" description="Disordered" evidence="1">
    <location>
        <begin position="527"/>
        <end position="552"/>
    </location>
</feature>
<feature type="transmembrane region" description="Helical" evidence="2">
    <location>
        <begin position="14"/>
        <end position="33"/>
    </location>
</feature>
<keyword evidence="5" id="KW-1185">Reference proteome</keyword>
<feature type="transmembrane region" description="Helical" evidence="2">
    <location>
        <begin position="171"/>
        <end position="189"/>
    </location>
</feature>
<feature type="transmembrane region" description="Helical" evidence="2">
    <location>
        <begin position="343"/>
        <end position="362"/>
    </location>
</feature>
<dbReference type="Pfam" id="PF13962">
    <property type="entry name" value="PGG"/>
    <property type="match status" value="4"/>
</dbReference>
<dbReference type="AlphaFoldDB" id="A0ABC8VZC0"/>
<keyword evidence="2" id="KW-1133">Transmembrane helix</keyword>
<feature type="transmembrane region" description="Helical" evidence="2">
    <location>
        <begin position="118"/>
        <end position="151"/>
    </location>
</feature>
<dbReference type="InterPro" id="IPR026961">
    <property type="entry name" value="PGG_dom"/>
</dbReference>
<proteinExistence type="predicted"/>
<evidence type="ECO:0000313" key="5">
    <source>
        <dbReference type="Proteomes" id="UP001497457"/>
    </source>
</evidence>
<feature type="transmembrane region" description="Helical" evidence="2">
    <location>
        <begin position="498"/>
        <end position="520"/>
    </location>
</feature>
<feature type="transmembrane region" description="Helical" evidence="2">
    <location>
        <begin position="281"/>
        <end position="301"/>
    </location>
</feature>
<feature type="domain" description="PGG" evidence="3">
    <location>
        <begin position="390"/>
        <end position="490"/>
    </location>
</feature>
<organism evidence="4 5">
    <name type="scientific">Urochloa decumbens</name>
    <dbReference type="NCBI Taxonomy" id="240449"/>
    <lineage>
        <taxon>Eukaryota</taxon>
        <taxon>Viridiplantae</taxon>
        <taxon>Streptophyta</taxon>
        <taxon>Embryophyta</taxon>
        <taxon>Tracheophyta</taxon>
        <taxon>Spermatophyta</taxon>
        <taxon>Magnoliopsida</taxon>
        <taxon>Liliopsida</taxon>
        <taxon>Poales</taxon>
        <taxon>Poaceae</taxon>
        <taxon>PACMAD clade</taxon>
        <taxon>Panicoideae</taxon>
        <taxon>Panicodae</taxon>
        <taxon>Paniceae</taxon>
        <taxon>Melinidinae</taxon>
        <taxon>Urochloa</taxon>
    </lineage>
</organism>
<keyword evidence="2" id="KW-0472">Membrane</keyword>
<evidence type="ECO:0000313" key="4">
    <source>
        <dbReference type="EMBL" id="CAL4899587.1"/>
    </source>
</evidence>
<sequence>MEEPIGGYSWEHRLLKYLLLLATLVATVTYGAAFNPPGGVWQDDADDPALDRITGDPIVRDTRYLVFFYGNITAFLLSLMVVVLVRPARPWGVQPGASAHHPPDDDDSAWLRLRKELMLLATFAVSVTYAAGLKAFFVCNTTAFVASLLILIMLLGKKKLCFSGRAHPYELYSFIAVTLLGVMAAYAAGSSRDTETTIYVAALVAACILVQVPIVAFYQDTCSLLLDAIKGTCLCMHLKGIFGSVFGWRRGATSGCFFSRSWRPPSLTSWADPAGRLPGQAFFYCNSVGFMLSIALSILLVNPNMYRQAIRTNALPVCTAASMMGIMGAYAAGGTQHFKRSMYIFALAGFVLFVLMGTDVDLEKNIKAGNEAEEPSTIGIPKTENDVEMKKLHAKRKYLMLLGILVASVTYQAGLAPPGGVWQDNRDGHAAGDPVMHDNRRHRYLAFFYSNSTAFVASVVVIEKWWLWVMNTTIVLDLLGLLIAYATGSSQSWKTTGYVSALVIAVLAYFVIHVVLSCFVRRGQDRSGHSPQAQQNQGANGHVPGSHPAPSN</sequence>
<feature type="transmembrane region" description="Helical" evidence="2">
    <location>
        <begin position="444"/>
        <end position="462"/>
    </location>
</feature>
<evidence type="ECO:0000259" key="3">
    <source>
        <dbReference type="Pfam" id="PF13962"/>
    </source>
</evidence>
<dbReference type="PANTHER" id="PTHR24177:SF432">
    <property type="entry name" value="OS06G0286146 PROTEIN"/>
    <property type="match status" value="1"/>
</dbReference>
<feature type="domain" description="PGG" evidence="3">
    <location>
        <begin position="280"/>
        <end position="333"/>
    </location>
</feature>
<feature type="transmembrane region" description="Helical" evidence="2">
    <location>
        <begin position="467"/>
        <end position="486"/>
    </location>
</feature>
<evidence type="ECO:0000256" key="2">
    <source>
        <dbReference type="SAM" id="Phobius"/>
    </source>
</evidence>
<feature type="domain" description="PGG" evidence="3">
    <location>
        <begin position="134"/>
        <end position="192"/>
    </location>
</feature>